<gene>
    <name evidence="2" type="ORF">AAFH49_19590</name>
</gene>
<dbReference type="CDD" id="cd14797">
    <property type="entry name" value="DUF302"/>
    <property type="match status" value="1"/>
</dbReference>
<proteinExistence type="predicted"/>
<protein>
    <submittedName>
        <fullName evidence="2">DUF302 domain-containing protein</fullName>
    </submittedName>
</protein>
<reference evidence="2 3" key="1">
    <citation type="journal article" date="2018" name="Arch. Microbiol.">
        <title>Hymenobacter segetis sp. nov., isolated from soil.</title>
        <authorList>
            <person name="Ten L.N."/>
            <person name="Lim S.J."/>
            <person name="Kim B.O."/>
            <person name="Kang I.K."/>
            <person name="Jung H.Y."/>
        </authorList>
    </citation>
    <scope>NUCLEOTIDE SEQUENCE [LARGE SCALE GENOMIC DNA]</scope>
    <source>
        <strain evidence="2 3">S7-3-11</strain>
    </source>
</reference>
<dbReference type="Pfam" id="PF03625">
    <property type="entry name" value="DUF302"/>
    <property type="match status" value="1"/>
</dbReference>
<dbReference type="RefSeq" id="WP_342300842.1">
    <property type="nucleotide sequence ID" value="NZ_JBCEVZ010000072.1"/>
</dbReference>
<dbReference type="InterPro" id="IPR035923">
    <property type="entry name" value="TT1751-like_sf"/>
</dbReference>
<dbReference type="Proteomes" id="UP001479606">
    <property type="component" value="Unassembled WGS sequence"/>
</dbReference>
<evidence type="ECO:0000313" key="3">
    <source>
        <dbReference type="Proteomes" id="UP001479606"/>
    </source>
</evidence>
<dbReference type="EMBL" id="JBCEVZ010000072">
    <property type="protein sequence ID" value="MEL5996427.1"/>
    <property type="molecule type" value="Genomic_DNA"/>
</dbReference>
<dbReference type="Gene3D" id="3.30.310.70">
    <property type="entry name" value="TT1751-like domain"/>
    <property type="match status" value="1"/>
</dbReference>
<name>A0ABU9M299_9BACT</name>
<evidence type="ECO:0000259" key="1">
    <source>
        <dbReference type="Pfam" id="PF03625"/>
    </source>
</evidence>
<keyword evidence="3" id="KW-1185">Reference proteome</keyword>
<dbReference type="SUPFAM" id="SSF103247">
    <property type="entry name" value="TT1751-like"/>
    <property type="match status" value="1"/>
</dbReference>
<accession>A0ABU9M299</accession>
<feature type="domain" description="DUF302" evidence="1">
    <location>
        <begin position="65"/>
        <end position="123"/>
    </location>
</feature>
<sequence>METITEVRHQVVRVQLPFDHFTRNIEAALPPLDRALMDKVGTEPGMVEAELAKRHGHGFLFMQVDHGLLLTMVGAPRKAMLYALGNPLTLSKMTRLDMRAGLYGPLHLLVYEDDSQQVFAEYDLPSSVFGQFGNPEVKKVAEFIDERVAELIAEADQESH</sequence>
<dbReference type="InterPro" id="IPR005180">
    <property type="entry name" value="DUF302"/>
</dbReference>
<organism evidence="2 3">
    <name type="scientific">Hymenobacter segetis</name>
    <dbReference type="NCBI Taxonomy" id="2025509"/>
    <lineage>
        <taxon>Bacteria</taxon>
        <taxon>Pseudomonadati</taxon>
        <taxon>Bacteroidota</taxon>
        <taxon>Cytophagia</taxon>
        <taxon>Cytophagales</taxon>
        <taxon>Hymenobacteraceae</taxon>
        <taxon>Hymenobacter</taxon>
    </lineage>
</organism>
<evidence type="ECO:0000313" key="2">
    <source>
        <dbReference type="EMBL" id="MEL5996427.1"/>
    </source>
</evidence>
<comment type="caution">
    <text evidence="2">The sequence shown here is derived from an EMBL/GenBank/DDBJ whole genome shotgun (WGS) entry which is preliminary data.</text>
</comment>